<comment type="caution">
    <text evidence="1">The sequence shown here is derived from an EMBL/GenBank/DDBJ whole genome shotgun (WGS) entry which is preliminary data.</text>
</comment>
<accession>A0A0J6T3P0</accession>
<dbReference type="CDD" id="cd09727">
    <property type="entry name" value="Cas6_I-E"/>
    <property type="match status" value="1"/>
</dbReference>
<sequence length="267" mass="30162">MSLFLSRVRLRHAPDTAALARLLLPEDDDARIAAGHRLIWSLFADSPDRERDFLWREDGGSAWQRTTFLVLSAREPSGGGGLFEVESKPFAPALSAGQTLRFRLRAAPSFSVPSETKGERGMRVDPVWHRLKNHQPPLNALSPDKRRELRLEVEREVIGDWLARQGERSGFRPVTAPDAKGVARPVLTIDGDVQRRLPYDEKRLRETPRRKDLKKNPRHKHPAVAFTTFDLEGEIVVEDPAKFLAQLPKGFGRAKAFGCGLMLIRRP</sequence>
<dbReference type="Proteomes" id="UP000036449">
    <property type="component" value="Unassembled WGS sequence"/>
</dbReference>
<protein>
    <recommendedName>
        <fullName evidence="3">CRISPR-associated protein Cse3</fullName>
    </recommendedName>
</protein>
<dbReference type="Gene3D" id="3.30.70.1200">
    <property type="entry name" value="Crispr-associated protein, domain 1"/>
    <property type="match status" value="1"/>
</dbReference>
<evidence type="ECO:0000313" key="2">
    <source>
        <dbReference type="Proteomes" id="UP000036449"/>
    </source>
</evidence>
<evidence type="ECO:0000313" key="1">
    <source>
        <dbReference type="EMBL" id="KMO42045.1"/>
    </source>
</evidence>
<keyword evidence="2" id="KW-1185">Reference proteome</keyword>
<dbReference type="InterPro" id="IPR010179">
    <property type="entry name" value="CRISPR-assoc_prot_Cse3"/>
</dbReference>
<evidence type="ECO:0008006" key="3">
    <source>
        <dbReference type="Google" id="ProtNLM"/>
    </source>
</evidence>
<reference evidence="1 2" key="1">
    <citation type="submission" date="2015-03" db="EMBL/GenBank/DDBJ databases">
        <title>Genome sequencing of Methylobacterium tarhaniae DSM 25844.</title>
        <authorList>
            <person name="Chaudhry V."/>
            <person name="Patil P.B."/>
        </authorList>
    </citation>
    <scope>NUCLEOTIDE SEQUENCE [LARGE SCALE GENOMIC DNA]</scope>
    <source>
        <strain evidence="1 2">DSM 25844</strain>
    </source>
</reference>
<dbReference type="Gene3D" id="3.30.70.1210">
    <property type="entry name" value="Crispr-associated protein, domain 2"/>
    <property type="match status" value="1"/>
</dbReference>
<dbReference type="EMBL" id="LABZ01000075">
    <property type="protein sequence ID" value="KMO42045.1"/>
    <property type="molecule type" value="Genomic_DNA"/>
</dbReference>
<dbReference type="SUPFAM" id="SSF117987">
    <property type="entry name" value="CRISPR-associated protein"/>
    <property type="match status" value="2"/>
</dbReference>
<dbReference type="AlphaFoldDB" id="A0A0J6T3P0"/>
<dbReference type="RefSeq" id="WP_048451056.1">
    <property type="nucleotide sequence ID" value="NZ_JBNNPJ010000062.1"/>
</dbReference>
<organism evidence="1 2">
    <name type="scientific">Methylobacterium tarhaniae</name>
    <dbReference type="NCBI Taxonomy" id="1187852"/>
    <lineage>
        <taxon>Bacteria</taxon>
        <taxon>Pseudomonadati</taxon>
        <taxon>Pseudomonadota</taxon>
        <taxon>Alphaproteobacteria</taxon>
        <taxon>Hyphomicrobiales</taxon>
        <taxon>Methylobacteriaceae</taxon>
        <taxon>Methylobacterium</taxon>
    </lineage>
</organism>
<proteinExistence type="predicted"/>
<name>A0A0J6T3P0_9HYPH</name>
<dbReference type="SMART" id="SM01101">
    <property type="entry name" value="CRISPR_assoc"/>
    <property type="match status" value="1"/>
</dbReference>
<dbReference type="PATRIC" id="fig|1187852.3.peg.6266"/>
<gene>
    <name evidence="1" type="ORF">VQ03_11735</name>
</gene>
<dbReference type="NCBIfam" id="TIGR01907">
    <property type="entry name" value="casE_Cse3"/>
    <property type="match status" value="1"/>
</dbReference>
<dbReference type="Pfam" id="PF08798">
    <property type="entry name" value="CRISPR_assoc"/>
    <property type="match status" value="1"/>
</dbReference>